<feature type="binding site" evidence="8">
    <location>
        <position position="15"/>
    </location>
    <ligand>
        <name>ADP-alpha-D-glucose</name>
        <dbReference type="ChEBI" id="CHEBI:57498"/>
    </ligand>
</feature>
<dbReference type="Gene3D" id="3.40.50.2000">
    <property type="entry name" value="Glycogen Phosphorylase B"/>
    <property type="match status" value="2"/>
</dbReference>
<comment type="pathway">
    <text evidence="3 8">Glycan biosynthesis; glycogen biosynthesis.</text>
</comment>
<name>A0A2H3KDT9_9FLAO</name>
<dbReference type="AlphaFoldDB" id="A0A2H3KDT9"/>
<dbReference type="EC" id="2.4.1.21" evidence="8"/>
<dbReference type="NCBIfam" id="TIGR02095">
    <property type="entry name" value="glgA"/>
    <property type="match status" value="1"/>
</dbReference>
<dbReference type="RefSeq" id="WP_097553471.1">
    <property type="nucleotide sequence ID" value="NZ_PCMW01000018.1"/>
</dbReference>
<gene>
    <name evidence="8" type="primary">glgA</name>
    <name evidence="11" type="ORF">B0A77_02710</name>
</gene>
<comment type="catalytic activity">
    <reaction evidence="1 8">
        <text>[(1-&gt;4)-alpha-D-glucosyl](n) + ADP-alpha-D-glucose = [(1-&gt;4)-alpha-D-glucosyl](n+1) + ADP + H(+)</text>
        <dbReference type="Rhea" id="RHEA:18189"/>
        <dbReference type="Rhea" id="RHEA-COMP:9584"/>
        <dbReference type="Rhea" id="RHEA-COMP:9587"/>
        <dbReference type="ChEBI" id="CHEBI:15378"/>
        <dbReference type="ChEBI" id="CHEBI:15444"/>
        <dbReference type="ChEBI" id="CHEBI:57498"/>
        <dbReference type="ChEBI" id="CHEBI:456216"/>
        <dbReference type="EC" id="2.4.1.21"/>
    </reaction>
</comment>
<dbReference type="OrthoDB" id="9808590at2"/>
<reference evidence="11 12" key="1">
    <citation type="submission" date="2017-09" db="EMBL/GenBank/DDBJ databases">
        <title>Whole genomes of Flavobacteriaceae.</title>
        <authorList>
            <person name="Stine C."/>
            <person name="Li C."/>
            <person name="Tadesse D."/>
        </authorList>
    </citation>
    <scope>NUCLEOTIDE SEQUENCE [LARGE SCALE GENOMIC DNA]</scope>
    <source>
        <strain evidence="11 12">ATCC 35036</strain>
    </source>
</reference>
<dbReference type="InterPro" id="IPR013534">
    <property type="entry name" value="Starch_synth_cat_dom"/>
</dbReference>
<accession>A0A2H3KDT9</accession>
<evidence type="ECO:0000256" key="7">
    <source>
        <dbReference type="ARBA" id="ARBA00023056"/>
    </source>
</evidence>
<protein>
    <recommendedName>
        <fullName evidence="8">Glycogen synthase</fullName>
        <ecNumber evidence="8">2.4.1.21</ecNumber>
    </recommendedName>
    <alternativeName>
        <fullName evidence="8">Starch [bacterial glycogen] synthase</fullName>
    </alternativeName>
</protein>
<dbReference type="InterPro" id="IPR011835">
    <property type="entry name" value="GS/SS"/>
</dbReference>
<dbReference type="GO" id="GO:0005978">
    <property type="term" value="P:glycogen biosynthetic process"/>
    <property type="evidence" value="ECO:0007669"/>
    <property type="project" value="UniProtKB-UniRule"/>
</dbReference>
<dbReference type="InterPro" id="IPR001296">
    <property type="entry name" value="Glyco_trans_1"/>
</dbReference>
<dbReference type="Proteomes" id="UP000220828">
    <property type="component" value="Unassembled WGS sequence"/>
</dbReference>
<dbReference type="CDD" id="cd03791">
    <property type="entry name" value="GT5_Glycogen_synthase_DULL1-like"/>
    <property type="match status" value="1"/>
</dbReference>
<keyword evidence="6 8" id="KW-0808">Transferase</keyword>
<dbReference type="Pfam" id="PF08323">
    <property type="entry name" value="Glyco_transf_5"/>
    <property type="match status" value="1"/>
</dbReference>
<sequence>MEIFHISAECYPIAKVGGLADVVGALPKYQSLAGHQVRVVMPYYDTKFKYENALECVHWGDVKLGHFNFKFNVFKEISNKLGYELYLIDIPDLLDRPQVYGYEDDIERFVAFQVATLDWINGRHEIPDFINCHDHHTGLIPFMLSFCYKYEKIKHVATAITIHNGLYQGQFGFEKLFYLPDFDLAFVNILEWDHCINSLAVAVKCAHAVTTVSPNYLNEINHFANGLESLFNQVRYKSKGILNGIDVVVWNPETDESIETQYSLKTVGKGKQINKEKLCAQFNLDPSKPLFSFIGRLFDEKGGDLLPLAAATALSMYHKDINILILGSGNIKIENDLNHLLHNFTGNYNTFIGYNEQLAHLMYAGSDFLMMPSRVEPCGLNQMYALRYGCIPIVRRTGGLSDTVIDFGDNGNGICHNQASVEDIVYSIGRAITLFNDKENYYKIVQRAMQTNHSWERVCQEYLDLYREVIGQLKSS</sequence>
<evidence type="ECO:0000313" key="12">
    <source>
        <dbReference type="Proteomes" id="UP000220828"/>
    </source>
</evidence>
<evidence type="ECO:0000256" key="3">
    <source>
        <dbReference type="ARBA" id="ARBA00004964"/>
    </source>
</evidence>
<evidence type="ECO:0000256" key="1">
    <source>
        <dbReference type="ARBA" id="ARBA00001478"/>
    </source>
</evidence>
<dbReference type="HAMAP" id="MF_00484">
    <property type="entry name" value="Glycogen_synth"/>
    <property type="match status" value="1"/>
</dbReference>
<dbReference type="PANTHER" id="PTHR45825:SF11">
    <property type="entry name" value="ALPHA AMYLASE DOMAIN-CONTAINING PROTEIN"/>
    <property type="match status" value="1"/>
</dbReference>
<evidence type="ECO:0000259" key="10">
    <source>
        <dbReference type="Pfam" id="PF08323"/>
    </source>
</evidence>
<dbReference type="SUPFAM" id="SSF53756">
    <property type="entry name" value="UDP-Glycosyltransferase/glycogen phosphorylase"/>
    <property type="match status" value="1"/>
</dbReference>
<comment type="caution">
    <text evidence="11">The sequence shown here is derived from an EMBL/GenBank/DDBJ whole genome shotgun (WGS) entry which is preliminary data.</text>
</comment>
<dbReference type="UniPathway" id="UPA00164"/>
<evidence type="ECO:0000256" key="2">
    <source>
        <dbReference type="ARBA" id="ARBA00002764"/>
    </source>
</evidence>
<evidence type="ECO:0000259" key="9">
    <source>
        <dbReference type="Pfam" id="PF00534"/>
    </source>
</evidence>
<dbReference type="GO" id="GO:0004373">
    <property type="term" value="F:alpha-1,4-glucan glucosyltransferase (UDP-glucose donor) activity"/>
    <property type="evidence" value="ECO:0007669"/>
    <property type="project" value="InterPro"/>
</dbReference>
<comment type="similarity">
    <text evidence="4 8">Belongs to the glycosyltransferase 1 family. Bacterial/plant glycogen synthase subfamily.</text>
</comment>
<organism evidence="11 12">
    <name type="scientific">Flavobacterium branchiophilum</name>
    <dbReference type="NCBI Taxonomy" id="55197"/>
    <lineage>
        <taxon>Bacteria</taxon>
        <taxon>Pseudomonadati</taxon>
        <taxon>Bacteroidota</taxon>
        <taxon>Flavobacteriia</taxon>
        <taxon>Flavobacteriales</taxon>
        <taxon>Flavobacteriaceae</taxon>
        <taxon>Flavobacterium</taxon>
    </lineage>
</organism>
<feature type="domain" description="Glycosyl transferase family 1" evidence="9">
    <location>
        <begin position="275"/>
        <end position="435"/>
    </location>
</feature>
<dbReference type="PANTHER" id="PTHR45825">
    <property type="entry name" value="GRANULE-BOUND STARCH SYNTHASE 1, CHLOROPLASTIC/AMYLOPLASTIC"/>
    <property type="match status" value="1"/>
</dbReference>
<feature type="domain" description="Starch synthase catalytic" evidence="10">
    <location>
        <begin position="3"/>
        <end position="232"/>
    </location>
</feature>
<dbReference type="GO" id="GO:0009011">
    <property type="term" value="F:alpha-1,4-glucan glucosyltransferase (ADP-glucose donor) activity"/>
    <property type="evidence" value="ECO:0007669"/>
    <property type="project" value="UniProtKB-UniRule"/>
</dbReference>
<keyword evidence="5 8" id="KW-0328">Glycosyltransferase</keyword>
<dbReference type="Pfam" id="PF00534">
    <property type="entry name" value="Glycos_transf_1"/>
    <property type="match status" value="1"/>
</dbReference>
<proteinExistence type="inferred from homology"/>
<dbReference type="EMBL" id="PCMW01000018">
    <property type="protein sequence ID" value="PDS26243.1"/>
    <property type="molecule type" value="Genomic_DNA"/>
</dbReference>
<evidence type="ECO:0000256" key="5">
    <source>
        <dbReference type="ARBA" id="ARBA00022676"/>
    </source>
</evidence>
<evidence type="ECO:0000256" key="4">
    <source>
        <dbReference type="ARBA" id="ARBA00010281"/>
    </source>
</evidence>
<comment type="function">
    <text evidence="2 8">Synthesizes alpha-1,4-glucan chains using ADP-glucose.</text>
</comment>
<evidence type="ECO:0000256" key="8">
    <source>
        <dbReference type="HAMAP-Rule" id="MF_00484"/>
    </source>
</evidence>
<keyword evidence="7 8" id="KW-0320">Glycogen biosynthesis</keyword>
<evidence type="ECO:0000313" key="11">
    <source>
        <dbReference type="EMBL" id="PDS26243.1"/>
    </source>
</evidence>
<evidence type="ECO:0000256" key="6">
    <source>
        <dbReference type="ARBA" id="ARBA00022679"/>
    </source>
</evidence>